<sequence length="132" mass="15102">MSNDSYLERENPLVRKNNENLYDQIKLCIISDYFPRTLSKLPSGTMEFFVRDGELAINYHTTKIGLRGPKQGLAGEGMNRSKLLTLLLLLEDQITGHPAIDYGSITITYELLENGEVDGEIEFKTQVNHRRR</sequence>
<evidence type="ECO:0000313" key="1">
    <source>
        <dbReference type="EMBL" id="WWP23923.1"/>
    </source>
</evidence>
<accession>A0ABD8B2J5</accession>
<gene>
    <name evidence="1" type="ORF">V6668_31520</name>
</gene>
<dbReference type="RefSeq" id="WP_338709096.1">
    <property type="nucleotide sequence ID" value="NZ_CP145893.1"/>
</dbReference>
<protein>
    <submittedName>
        <fullName evidence="1">Uncharacterized protein</fullName>
    </submittedName>
</protein>
<dbReference type="Proteomes" id="UP001364764">
    <property type="component" value="Plasmid pY5S7-1"/>
</dbReference>
<organism evidence="1 2">
    <name type="scientific">Paenibacillus amylolyticus</name>
    <dbReference type="NCBI Taxonomy" id="1451"/>
    <lineage>
        <taxon>Bacteria</taxon>
        <taxon>Bacillati</taxon>
        <taxon>Bacillota</taxon>
        <taxon>Bacilli</taxon>
        <taxon>Bacillales</taxon>
        <taxon>Paenibacillaceae</taxon>
        <taxon>Paenibacillus</taxon>
    </lineage>
</organism>
<reference evidence="1 2" key="1">
    <citation type="submission" date="2024-02" db="EMBL/GenBank/DDBJ databases">
        <title>Complete sequences of two Paenibacillus sp. strains and one Lysinibacillus strain isolated from the environment on STAA medium highlight biotechnological potential.</title>
        <authorList>
            <person name="Attere S.A."/>
            <person name="Piche L.C."/>
            <person name="Intertaglia L."/>
            <person name="Lami R."/>
            <person name="Charette S.J."/>
            <person name="Vincent A.T."/>
        </authorList>
    </citation>
    <scope>NUCLEOTIDE SEQUENCE [LARGE SCALE GENOMIC DNA]</scope>
    <source>
        <strain evidence="1 2">Y5S-7</strain>
        <plasmid evidence="1 2">pY5S7-1</plasmid>
    </source>
</reference>
<geneLocation type="plasmid" evidence="1 2">
    <name>pY5S7-1</name>
</geneLocation>
<dbReference type="EMBL" id="CP145893">
    <property type="protein sequence ID" value="WWP23923.1"/>
    <property type="molecule type" value="Genomic_DNA"/>
</dbReference>
<dbReference type="GeneID" id="93480103"/>
<dbReference type="AlphaFoldDB" id="A0ABD8B2J5"/>
<evidence type="ECO:0000313" key="2">
    <source>
        <dbReference type="Proteomes" id="UP001364764"/>
    </source>
</evidence>
<keyword evidence="1" id="KW-0614">Plasmid</keyword>
<name>A0ABD8B2J5_PAEAM</name>
<proteinExistence type="predicted"/>